<proteinExistence type="predicted"/>
<gene>
    <name evidence="2" type="ORF">DACRYDRAFT_19703</name>
</gene>
<dbReference type="CDD" id="cd00143">
    <property type="entry name" value="PP2Cc"/>
    <property type="match status" value="1"/>
</dbReference>
<dbReference type="GO" id="GO:0004722">
    <property type="term" value="F:protein serine/threonine phosphatase activity"/>
    <property type="evidence" value="ECO:0007669"/>
    <property type="project" value="InterPro"/>
</dbReference>
<dbReference type="AlphaFoldDB" id="M5GH52"/>
<dbReference type="SUPFAM" id="SSF81606">
    <property type="entry name" value="PP2C-like"/>
    <property type="match status" value="2"/>
</dbReference>
<protein>
    <submittedName>
        <fullName evidence="2">Protein serine/threonine phosphatase 2C</fullName>
    </submittedName>
</protein>
<dbReference type="GeneID" id="63686685"/>
<name>M5GH52_DACPD</name>
<dbReference type="OMA" id="ICECILE"/>
<dbReference type="SMART" id="SM00332">
    <property type="entry name" value="PP2Cc"/>
    <property type="match status" value="1"/>
</dbReference>
<dbReference type="Proteomes" id="UP000030653">
    <property type="component" value="Unassembled WGS sequence"/>
</dbReference>
<dbReference type="InterPro" id="IPR036457">
    <property type="entry name" value="PPM-type-like_dom_sf"/>
</dbReference>
<evidence type="ECO:0000313" key="2">
    <source>
        <dbReference type="EMBL" id="EJU06633.1"/>
    </source>
</evidence>
<dbReference type="Gene3D" id="3.60.40.10">
    <property type="entry name" value="PPM-type phosphatase domain"/>
    <property type="match status" value="1"/>
</dbReference>
<dbReference type="PANTHER" id="PTHR47992">
    <property type="entry name" value="PROTEIN PHOSPHATASE"/>
    <property type="match status" value="1"/>
</dbReference>
<dbReference type="OrthoDB" id="659at2759"/>
<dbReference type="Pfam" id="PF00481">
    <property type="entry name" value="PP2C"/>
    <property type="match status" value="1"/>
</dbReference>
<dbReference type="RefSeq" id="XP_040633527.1">
    <property type="nucleotide sequence ID" value="XM_040771623.1"/>
</dbReference>
<accession>M5GH52</accession>
<feature type="domain" description="PPM-type phosphatase" evidence="1">
    <location>
        <begin position="28"/>
        <end position="382"/>
    </location>
</feature>
<dbReference type="InterPro" id="IPR015655">
    <property type="entry name" value="PP2C"/>
</dbReference>
<sequence>MVPVSELSWTQEFDRRKYTTSDFNGKFRYAASTMRGWRKSQEDRFKVDLDLPAPKGSPSSTNAYFGVFDGHRGYTLAEYASQTLHEVLIASPDYTEDLSGNETGLKRAFTDSFVAIDDDVRCQRVLALEREEEDRNYPQKIGDPTISGCTATIALCDETRIWTANAGDSRALLFRGGRAQPLTKDHTPHRPEEWKRIVDEGWFVRAGKILGVLNISRTLGDTGIKFLDRTPDKQPVCCIPEVCKTPIDQEDEFMVLVTDGVWNALRNRAELTKNGLKTVDPEGNCLRGVSVPSDGPPPKNIAQAYDKLDDADALVAVNNLGPEQTYALYQTAEADSNQNMCDAVRWCIAQRLPLEMICECILEFGLSNYHGNDNMTIIIVPILHGRTLEQWYAWMVKRIRESYGSKGVPSKFPVYESRGKGSLDLDQIVAQALGK</sequence>
<dbReference type="InterPro" id="IPR001932">
    <property type="entry name" value="PPM-type_phosphatase-like_dom"/>
</dbReference>
<keyword evidence="3" id="KW-1185">Reference proteome</keyword>
<dbReference type="STRING" id="1858805.M5GH52"/>
<dbReference type="PROSITE" id="PS51746">
    <property type="entry name" value="PPM_2"/>
    <property type="match status" value="1"/>
</dbReference>
<reference evidence="2 3" key="1">
    <citation type="journal article" date="2012" name="Science">
        <title>The Paleozoic origin of enzymatic lignin decomposition reconstructed from 31 fungal genomes.</title>
        <authorList>
            <person name="Floudas D."/>
            <person name="Binder M."/>
            <person name="Riley R."/>
            <person name="Barry K."/>
            <person name="Blanchette R.A."/>
            <person name="Henrissat B."/>
            <person name="Martinez A.T."/>
            <person name="Otillar R."/>
            <person name="Spatafora J.W."/>
            <person name="Yadav J.S."/>
            <person name="Aerts A."/>
            <person name="Benoit I."/>
            <person name="Boyd A."/>
            <person name="Carlson A."/>
            <person name="Copeland A."/>
            <person name="Coutinho P.M."/>
            <person name="de Vries R.P."/>
            <person name="Ferreira P."/>
            <person name="Findley K."/>
            <person name="Foster B."/>
            <person name="Gaskell J."/>
            <person name="Glotzer D."/>
            <person name="Gorecki P."/>
            <person name="Heitman J."/>
            <person name="Hesse C."/>
            <person name="Hori C."/>
            <person name="Igarashi K."/>
            <person name="Jurgens J.A."/>
            <person name="Kallen N."/>
            <person name="Kersten P."/>
            <person name="Kohler A."/>
            <person name="Kuees U."/>
            <person name="Kumar T.K.A."/>
            <person name="Kuo A."/>
            <person name="LaButti K."/>
            <person name="Larrondo L.F."/>
            <person name="Lindquist E."/>
            <person name="Ling A."/>
            <person name="Lombard V."/>
            <person name="Lucas S."/>
            <person name="Lundell T."/>
            <person name="Martin R."/>
            <person name="McLaughlin D.J."/>
            <person name="Morgenstern I."/>
            <person name="Morin E."/>
            <person name="Murat C."/>
            <person name="Nagy L.G."/>
            <person name="Nolan M."/>
            <person name="Ohm R.A."/>
            <person name="Patyshakuliyeva A."/>
            <person name="Rokas A."/>
            <person name="Ruiz-Duenas F.J."/>
            <person name="Sabat G."/>
            <person name="Salamov A."/>
            <person name="Samejima M."/>
            <person name="Schmutz J."/>
            <person name="Slot J.C."/>
            <person name="St John F."/>
            <person name="Stenlid J."/>
            <person name="Sun H."/>
            <person name="Sun S."/>
            <person name="Syed K."/>
            <person name="Tsang A."/>
            <person name="Wiebenga A."/>
            <person name="Young D."/>
            <person name="Pisabarro A."/>
            <person name="Eastwood D.C."/>
            <person name="Martin F."/>
            <person name="Cullen D."/>
            <person name="Grigoriev I.V."/>
            <person name="Hibbett D.S."/>
        </authorList>
    </citation>
    <scope>NUCLEOTIDE SEQUENCE [LARGE SCALE GENOMIC DNA]</scope>
    <source>
        <strain evidence="2 3">DJM-731 SS1</strain>
    </source>
</reference>
<evidence type="ECO:0000313" key="3">
    <source>
        <dbReference type="Proteomes" id="UP000030653"/>
    </source>
</evidence>
<dbReference type="EMBL" id="JH795855">
    <property type="protein sequence ID" value="EJU06633.1"/>
    <property type="molecule type" value="Genomic_DNA"/>
</dbReference>
<organism evidence="2 3">
    <name type="scientific">Dacryopinax primogenitus (strain DJM 731)</name>
    <name type="common">Brown rot fungus</name>
    <dbReference type="NCBI Taxonomy" id="1858805"/>
    <lineage>
        <taxon>Eukaryota</taxon>
        <taxon>Fungi</taxon>
        <taxon>Dikarya</taxon>
        <taxon>Basidiomycota</taxon>
        <taxon>Agaricomycotina</taxon>
        <taxon>Dacrymycetes</taxon>
        <taxon>Dacrymycetales</taxon>
        <taxon>Dacrymycetaceae</taxon>
        <taxon>Dacryopinax</taxon>
    </lineage>
</organism>
<dbReference type="HOGENOM" id="CLU_013173_4_2_1"/>
<evidence type="ECO:0000259" key="1">
    <source>
        <dbReference type="PROSITE" id="PS51746"/>
    </source>
</evidence>